<gene>
    <name evidence="2" type="ORF">J0A68_15560</name>
</gene>
<evidence type="ECO:0000313" key="3">
    <source>
        <dbReference type="Proteomes" id="UP000664317"/>
    </source>
</evidence>
<dbReference type="InterPro" id="IPR002734">
    <property type="entry name" value="RibDG_C"/>
</dbReference>
<accession>A0ABS3C726</accession>
<dbReference type="RefSeq" id="WP_206579152.1">
    <property type="nucleotide sequence ID" value="NZ_JAFKCT010000007.1"/>
</dbReference>
<dbReference type="Proteomes" id="UP000664317">
    <property type="component" value="Unassembled WGS sequence"/>
</dbReference>
<dbReference type="EMBL" id="JAFKCT010000007">
    <property type="protein sequence ID" value="MBN7812369.1"/>
    <property type="molecule type" value="Genomic_DNA"/>
</dbReference>
<feature type="domain" description="Bacterial bifunctional deaminase-reductase C-terminal" evidence="1">
    <location>
        <begin position="7"/>
        <end position="192"/>
    </location>
</feature>
<sequence>MGKVKVMSYTISLDGFGAGPEQSLEKPMGLGAEDLHHWLRQTKCFAQMIGQEGGSVGVDNDFAEKGFENLGAWILGRNMFGPVRGDWPDREWKGWWGPNPPYHVPVFVLTHYPREPLVMEGGTTFYFVTEGIDVALAEARAAAQGKDIRIGGGAATIRQFLLGGHIDELHLAMSPLFLGKGEALFAGIDLPALGYGGVERVEGEHATHILIKKV</sequence>
<dbReference type="InterPro" id="IPR050765">
    <property type="entry name" value="Riboflavin_Biosynth_HTPR"/>
</dbReference>
<dbReference type="PANTHER" id="PTHR38011">
    <property type="entry name" value="DIHYDROFOLATE REDUCTASE FAMILY PROTEIN (AFU_ORTHOLOGUE AFUA_8G06820)"/>
    <property type="match status" value="1"/>
</dbReference>
<protein>
    <submittedName>
        <fullName evidence="2">Dihydrofolate reductase family protein</fullName>
    </submittedName>
</protein>
<dbReference type="Pfam" id="PF01872">
    <property type="entry name" value="RibD_C"/>
    <property type="match status" value="1"/>
</dbReference>
<proteinExistence type="predicted"/>
<name>A0ABS3C726_9BACT</name>
<evidence type="ECO:0000259" key="1">
    <source>
        <dbReference type="Pfam" id="PF01872"/>
    </source>
</evidence>
<dbReference type="PANTHER" id="PTHR38011:SF12">
    <property type="entry name" value="BIFUNCTIONAL DEAMINASE-REDUCTASE DOMAIN PROTEIN"/>
    <property type="match status" value="1"/>
</dbReference>
<dbReference type="InterPro" id="IPR024072">
    <property type="entry name" value="DHFR-like_dom_sf"/>
</dbReference>
<keyword evidence="3" id="KW-1185">Reference proteome</keyword>
<evidence type="ECO:0000313" key="2">
    <source>
        <dbReference type="EMBL" id="MBN7812369.1"/>
    </source>
</evidence>
<organism evidence="2 3">
    <name type="scientific">Algoriphagus oliviformis</name>
    <dbReference type="NCBI Taxonomy" id="2811231"/>
    <lineage>
        <taxon>Bacteria</taxon>
        <taxon>Pseudomonadati</taxon>
        <taxon>Bacteroidota</taxon>
        <taxon>Cytophagia</taxon>
        <taxon>Cytophagales</taxon>
        <taxon>Cyclobacteriaceae</taxon>
        <taxon>Algoriphagus</taxon>
    </lineage>
</organism>
<dbReference type="Gene3D" id="3.40.430.10">
    <property type="entry name" value="Dihydrofolate Reductase, subunit A"/>
    <property type="match status" value="1"/>
</dbReference>
<reference evidence="2 3" key="1">
    <citation type="submission" date="2021-03" db="EMBL/GenBank/DDBJ databases">
        <title>novel species isolated from a fishpond in China.</title>
        <authorList>
            <person name="Lu H."/>
            <person name="Cai Z."/>
        </authorList>
    </citation>
    <scope>NUCLEOTIDE SEQUENCE [LARGE SCALE GENOMIC DNA]</scope>
    <source>
        <strain evidence="2 3">H41</strain>
    </source>
</reference>
<comment type="caution">
    <text evidence="2">The sequence shown here is derived from an EMBL/GenBank/DDBJ whole genome shotgun (WGS) entry which is preliminary data.</text>
</comment>
<dbReference type="SUPFAM" id="SSF53597">
    <property type="entry name" value="Dihydrofolate reductase-like"/>
    <property type="match status" value="1"/>
</dbReference>